<dbReference type="AlphaFoldDB" id="A0A7S3D0T2"/>
<dbReference type="GO" id="GO:0005739">
    <property type="term" value="C:mitochondrion"/>
    <property type="evidence" value="ECO:0007669"/>
    <property type="project" value="GOC"/>
</dbReference>
<dbReference type="PANTHER" id="PTHR13156">
    <property type="entry name" value="NADH-UBIQUINONE OXIDOREDUCTASE 13 KD-A SUBUNIT"/>
    <property type="match status" value="1"/>
</dbReference>
<proteinExistence type="predicted"/>
<reference evidence="2" key="1">
    <citation type="submission" date="2021-01" db="EMBL/GenBank/DDBJ databases">
        <authorList>
            <person name="Corre E."/>
            <person name="Pelletier E."/>
            <person name="Niang G."/>
            <person name="Scheremetjew M."/>
            <person name="Finn R."/>
            <person name="Kale V."/>
            <person name="Holt S."/>
            <person name="Cochrane G."/>
            <person name="Meng A."/>
            <person name="Brown T."/>
            <person name="Cohen L."/>
        </authorList>
    </citation>
    <scope>NUCLEOTIDE SEQUENCE</scope>
    <source>
        <strain evidence="2">NIES-2562</strain>
    </source>
</reference>
<dbReference type="EMBL" id="HBIB01008297">
    <property type="protein sequence ID" value="CAE0242991.1"/>
    <property type="molecule type" value="Transcribed_RNA"/>
</dbReference>
<organism evidence="2">
    <name type="scientific">Palpitomonas bilix</name>
    <dbReference type="NCBI Taxonomy" id="652834"/>
    <lineage>
        <taxon>Eukaryota</taxon>
        <taxon>Eukaryota incertae sedis</taxon>
    </lineage>
</organism>
<evidence type="ECO:0000259" key="1">
    <source>
        <dbReference type="Pfam" id="PF10276"/>
    </source>
</evidence>
<accession>A0A7S3D0T2</accession>
<protein>
    <recommendedName>
        <fullName evidence="1">Zinc finger CHCC-type domain-containing protein</fullName>
    </recommendedName>
</protein>
<dbReference type="InterPro" id="IPR019401">
    <property type="entry name" value="Znf_CHCC"/>
</dbReference>
<dbReference type="Gene3D" id="2.60.260.40">
    <property type="entry name" value="q5lls5 like domains"/>
    <property type="match status" value="1"/>
</dbReference>
<dbReference type="Pfam" id="PF10276">
    <property type="entry name" value="zf-CHCC"/>
    <property type="match status" value="1"/>
</dbReference>
<dbReference type="PANTHER" id="PTHR13156:SF0">
    <property type="entry name" value="NADH DEHYDROGENASE [UBIQUINONE] IRON-SULFUR PROTEIN 6, MITOCHONDRIAL"/>
    <property type="match status" value="1"/>
</dbReference>
<feature type="domain" description="Zinc finger CHCC-type" evidence="1">
    <location>
        <begin position="96"/>
        <end position="131"/>
    </location>
</feature>
<name>A0A7S3D0T2_9EUKA</name>
<gene>
    <name evidence="2" type="ORF">PBIL07802_LOCUS5156</name>
</gene>
<evidence type="ECO:0000313" key="2">
    <source>
        <dbReference type="EMBL" id="CAE0242991.1"/>
    </source>
</evidence>
<sequence length="138" mass="14661">MLARIARGTTAVARQVARRTYVSKAAVEGADKITDWTDVNGHIVDGPSNVFDVEPVKPTGELDASLIGKKQLYLAPGKKTPAEMIAEIPPVVVKERVVGCNGGGGALGHPMVYFNLDGGSAVSCNYCGIRYVREEGHH</sequence>
<dbReference type="GO" id="GO:0006120">
    <property type="term" value="P:mitochondrial electron transport, NADH to ubiquinone"/>
    <property type="evidence" value="ECO:0007669"/>
    <property type="project" value="TreeGrafter"/>
</dbReference>